<evidence type="ECO:0000256" key="2">
    <source>
        <dbReference type="SAM" id="Phobius"/>
    </source>
</evidence>
<keyword evidence="2" id="KW-0472">Membrane</keyword>
<dbReference type="InterPro" id="IPR036188">
    <property type="entry name" value="FAD/NAD-bd_sf"/>
</dbReference>
<feature type="non-terminal residue" evidence="3">
    <location>
        <position position="105"/>
    </location>
</feature>
<dbReference type="GO" id="GO:0016491">
    <property type="term" value="F:oxidoreductase activity"/>
    <property type="evidence" value="ECO:0007669"/>
    <property type="project" value="TreeGrafter"/>
</dbReference>
<comment type="similarity">
    <text evidence="1">Belongs to the GMC oxidoreductase family.</text>
</comment>
<keyword evidence="2" id="KW-1133">Transmembrane helix</keyword>
<dbReference type="SUPFAM" id="SSF51905">
    <property type="entry name" value="FAD/NAD(P)-binding domain"/>
    <property type="match status" value="1"/>
</dbReference>
<dbReference type="STRING" id="743788.S8G5L3"/>
<keyword evidence="4" id="KW-1185">Reference proteome</keyword>
<feature type="non-terminal residue" evidence="3">
    <location>
        <position position="1"/>
    </location>
</feature>
<evidence type="ECO:0000256" key="1">
    <source>
        <dbReference type="ARBA" id="ARBA00010790"/>
    </source>
</evidence>
<accession>S8G5L3</accession>
<keyword evidence="2" id="KW-0812">Transmembrane</keyword>
<dbReference type="PANTHER" id="PTHR11552">
    <property type="entry name" value="GLUCOSE-METHANOL-CHOLINE GMC OXIDOREDUCTASE"/>
    <property type="match status" value="1"/>
</dbReference>
<feature type="transmembrane region" description="Helical" evidence="2">
    <location>
        <begin position="24"/>
        <end position="42"/>
    </location>
</feature>
<dbReference type="OrthoDB" id="269227at2759"/>
<dbReference type="InParanoid" id="S8G5L3"/>
<gene>
    <name evidence="3" type="ORF">FOMPIDRAFT_1084330</name>
</gene>
<organism evidence="3 4">
    <name type="scientific">Fomitopsis schrenkii</name>
    <name type="common">Brown rot fungus</name>
    <dbReference type="NCBI Taxonomy" id="2126942"/>
    <lineage>
        <taxon>Eukaryota</taxon>
        <taxon>Fungi</taxon>
        <taxon>Dikarya</taxon>
        <taxon>Basidiomycota</taxon>
        <taxon>Agaricomycotina</taxon>
        <taxon>Agaricomycetes</taxon>
        <taxon>Polyporales</taxon>
        <taxon>Fomitopsis</taxon>
    </lineage>
</organism>
<dbReference type="EMBL" id="KE504123">
    <property type="protein sequence ID" value="EPT05510.1"/>
    <property type="molecule type" value="Genomic_DNA"/>
</dbReference>
<reference evidence="3 4" key="1">
    <citation type="journal article" date="2012" name="Science">
        <title>The Paleozoic origin of enzymatic lignin decomposition reconstructed from 31 fungal genomes.</title>
        <authorList>
            <person name="Floudas D."/>
            <person name="Binder M."/>
            <person name="Riley R."/>
            <person name="Barry K."/>
            <person name="Blanchette R.A."/>
            <person name="Henrissat B."/>
            <person name="Martinez A.T."/>
            <person name="Otillar R."/>
            <person name="Spatafora J.W."/>
            <person name="Yadav J.S."/>
            <person name="Aerts A."/>
            <person name="Benoit I."/>
            <person name="Boyd A."/>
            <person name="Carlson A."/>
            <person name="Copeland A."/>
            <person name="Coutinho P.M."/>
            <person name="de Vries R.P."/>
            <person name="Ferreira P."/>
            <person name="Findley K."/>
            <person name="Foster B."/>
            <person name="Gaskell J."/>
            <person name="Glotzer D."/>
            <person name="Gorecki P."/>
            <person name="Heitman J."/>
            <person name="Hesse C."/>
            <person name="Hori C."/>
            <person name="Igarashi K."/>
            <person name="Jurgens J.A."/>
            <person name="Kallen N."/>
            <person name="Kersten P."/>
            <person name="Kohler A."/>
            <person name="Kuees U."/>
            <person name="Kumar T.K.A."/>
            <person name="Kuo A."/>
            <person name="LaButti K."/>
            <person name="Larrondo L.F."/>
            <person name="Lindquist E."/>
            <person name="Ling A."/>
            <person name="Lombard V."/>
            <person name="Lucas S."/>
            <person name="Lundell T."/>
            <person name="Martin R."/>
            <person name="McLaughlin D.J."/>
            <person name="Morgenstern I."/>
            <person name="Morin E."/>
            <person name="Murat C."/>
            <person name="Nagy L.G."/>
            <person name="Nolan M."/>
            <person name="Ohm R.A."/>
            <person name="Patyshakuliyeva A."/>
            <person name="Rokas A."/>
            <person name="Ruiz-Duenas F.J."/>
            <person name="Sabat G."/>
            <person name="Salamov A."/>
            <person name="Samejima M."/>
            <person name="Schmutz J."/>
            <person name="Slot J.C."/>
            <person name="St John F."/>
            <person name="Stenlid J."/>
            <person name="Sun H."/>
            <person name="Sun S."/>
            <person name="Syed K."/>
            <person name="Tsang A."/>
            <person name="Wiebenga A."/>
            <person name="Young D."/>
            <person name="Pisabarro A."/>
            <person name="Eastwood D.C."/>
            <person name="Martin F."/>
            <person name="Cullen D."/>
            <person name="Grigoriev I.V."/>
            <person name="Hibbett D.S."/>
        </authorList>
    </citation>
    <scope>NUCLEOTIDE SEQUENCE</scope>
    <source>
        <strain evidence="4">FP-58527</strain>
    </source>
</reference>
<sequence>VDRVTALFRMLPAHLQAALTLKSLKSSAVLGAVVVLAVRFALLRSRKRARRITDFARIARRVRDGKSLSSAEFDVVIAGGGTAGCVLASRLSENPKLRVLLIEAG</sequence>
<dbReference type="InterPro" id="IPR012132">
    <property type="entry name" value="GMC_OxRdtase"/>
</dbReference>
<dbReference type="Gene3D" id="3.50.50.60">
    <property type="entry name" value="FAD/NAD(P)-binding domain"/>
    <property type="match status" value="1"/>
</dbReference>
<dbReference type="PANTHER" id="PTHR11552:SF147">
    <property type="entry name" value="CHOLINE DEHYDROGENASE, MITOCHONDRIAL"/>
    <property type="match status" value="1"/>
</dbReference>
<name>S8G5L3_FOMSC</name>
<evidence type="ECO:0000313" key="4">
    <source>
        <dbReference type="Proteomes" id="UP000015241"/>
    </source>
</evidence>
<proteinExistence type="inferred from homology"/>
<dbReference type="GO" id="GO:0050660">
    <property type="term" value="F:flavin adenine dinucleotide binding"/>
    <property type="evidence" value="ECO:0007669"/>
    <property type="project" value="InterPro"/>
</dbReference>
<evidence type="ECO:0000313" key="3">
    <source>
        <dbReference type="EMBL" id="EPT05510.1"/>
    </source>
</evidence>
<dbReference type="Pfam" id="PF05834">
    <property type="entry name" value="Lycopene_cycl"/>
    <property type="match status" value="1"/>
</dbReference>
<dbReference type="HOGENOM" id="CLU_2242890_0_0_1"/>
<protein>
    <submittedName>
        <fullName evidence="3">Uncharacterized protein</fullName>
    </submittedName>
</protein>
<dbReference type="Proteomes" id="UP000015241">
    <property type="component" value="Unassembled WGS sequence"/>
</dbReference>
<dbReference type="AlphaFoldDB" id="S8G5L3"/>